<evidence type="ECO:0000256" key="5">
    <source>
        <dbReference type="ARBA" id="ARBA00022695"/>
    </source>
</evidence>
<dbReference type="Pfam" id="PF04679">
    <property type="entry name" value="DNA_ligase_A_C"/>
    <property type="match status" value="1"/>
</dbReference>
<dbReference type="GO" id="GO:0046872">
    <property type="term" value="F:metal ion binding"/>
    <property type="evidence" value="ECO:0007669"/>
    <property type="project" value="UniProtKB-KW"/>
</dbReference>
<feature type="compositionally biased region" description="Polar residues" evidence="21">
    <location>
        <begin position="12"/>
        <end position="27"/>
    </location>
</feature>
<dbReference type="EMBL" id="CP011390">
    <property type="protein sequence ID" value="ANE50657.1"/>
    <property type="molecule type" value="Genomic_DNA"/>
</dbReference>
<dbReference type="InterPro" id="IPR012309">
    <property type="entry name" value="DNA_ligase_ATP-dep_C"/>
</dbReference>
<dbReference type="EC" id="6.5.1.1" evidence="2"/>
<dbReference type="SUPFAM" id="SSF56091">
    <property type="entry name" value="DNA ligase/mRNA capping enzyme, catalytic domain"/>
    <property type="match status" value="1"/>
</dbReference>
<evidence type="ECO:0000256" key="19">
    <source>
        <dbReference type="ARBA" id="ARBA00029943"/>
    </source>
</evidence>
<evidence type="ECO:0000256" key="12">
    <source>
        <dbReference type="ARBA" id="ARBA00022840"/>
    </source>
</evidence>
<keyword evidence="17" id="KW-0464">Manganese</keyword>
<dbReference type="InterPro" id="IPR014145">
    <property type="entry name" value="LigD_pol_dom"/>
</dbReference>
<name>A0A172TV90_9BACT</name>
<comment type="cofactor">
    <cofactor evidence="1">
        <name>Mn(2+)</name>
        <dbReference type="ChEBI" id="CHEBI:29035"/>
    </cofactor>
</comment>
<gene>
    <name evidence="23" type="ORF">SY85_09220</name>
</gene>
<keyword evidence="6" id="KW-0540">Nuclease</keyword>
<dbReference type="Pfam" id="PF13298">
    <property type="entry name" value="LigD_N"/>
    <property type="match status" value="1"/>
</dbReference>
<dbReference type="GO" id="GO:0006281">
    <property type="term" value="P:DNA repair"/>
    <property type="evidence" value="ECO:0007669"/>
    <property type="project" value="UniProtKB-KW"/>
</dbReference>
<evidence type="ECO:0000256" key="2">
    <source>
        <dbReference type="ARBA" id="ARBA00012727"/>
    </source>
</evidence>
<accession>A0A172TV90</accession>
<dbReference type="Gene3D" id="3.90.920.10">
    <property type="entry name" value="DNA primase, PRIM domain"/>
    <property type="match status" value="1"/>
</dbReference>
<evidence type="ECO:0000313" key="24">
    <source>
        <dbReference type="Proteomes" id="UP000077177"/>
    </source>
</evidence>
<evidence type="ECO:0000259" key="22">
    <source>
        <dbReference type="PROSITE" id="PS50160"/>
    </source>
</evidence>
<dbReference type="Pfam" id="PF01068">
    <property type="entry name" value="DNA_ligase_A_M"/>
    <property type="match status" value="1"/>
</dbReference>
<dbReference type="PATRIC" id="fig|1492898.3.peg.1985"/>
<dbReference type="CDD" id="cd07971">
    <property type="entry name" value="OBF_DNA_ligase_LigD"/>
    <property type="match status" value="1"/>
</dbReference>
<dbReference type="NCBIfam" id="TIGR02777">
    <property type="entry name" value="LigD_PE_dom"/>
    <property type="match status" value="1"/>
</dbReference>
<dbReference type="InterPro" id="IPR014144">
    <property type="entry name" value="LigD_PE_domain"/>
</dbReference>
<evidence type="ECO:0000256" key="11">
    <source>
        <dbReference type="ARBA" id="ARBA00022839"/>
    </source>
</evidence>
<dbReference type="CDD" id="cd07906">
    <property type="entry name" value="Adenylation_DNA_ligase_LigD_LigC"/>
    <property type="match status" value="1"/>
</dbReference>
<evidence type="ECO:0000256" key="6">
    <source>
        <dbReference type="ARBA" id="ARBA00022722"/>
    </source>
</evidence>
<proteinExistence type="predicted"/>
<evidence type="ECO:0000256" key="9">
    <source>
        <dbReference type="ARBA" id="ARBA00022763"/>
    </source>
</evidence>
<keyword evidence="15" id="KW-0233">DNA recombination</keyword>
<evidence type="ECO:0000256" key="1">
    <source>
        <dbReference type="ARBA" id="ARBA00001936"/>
    </source>
</evidence>
<evidence type="ECO:0000256" key="20">
    <source>
        <dbReference type="ARBA" id="ARBA00034003"/>
    </source>
</evidence>
<keyword evidence="13" id="KW-0239">DNA-directed DNA polymerase</keyword>
<evidence type="ECO:0000256" key="16">
    <source>
        <dbReference type="ARBA" id="ARBA00023204"/>
    </source>
</evidence>
<dbReference type="Gene3D" id="2.40.50.140">
    <property type="entry name" value="Nucleic acid-binding proteins"/>
    <property type="match status" value="1"/>
</dbReference>
<dbReference type="GO" id="GO:0005524">
    <property type="term" value="F:ATP binding"/>
    <property type="evidence" value="ECO:0007669"/>
    <property type="project" value="UniProtKB-KW"/>
</dbReference>
<dbReference type="Gene3D" id="3.30.1490.70">
    <property type="match status" value="1"/>
</dbReference>
<keyword evidence="5" id="KW-0548">Nucleotidyltransferase</keyword>
<dbReference type="GO" id="GO:0003910">
    <property type="term" value="F:DNA ligase (ATP) activity"/>
    <property type="evidence" value="ECO:0007669"/>
    <property type="project" value="UniProtKB-EC"/>
</dbReference>
<evidence type="ECO:0000256" key="8">
    <source>
        <dbReference type="ARBA" id="ARBA00022741"/>
    </source>
</evidence>
<keyword evidence="3 23" id="KW-0436">Ligase</keyword>
<feature type="compositionally biased region" description="Basic residues" evidence="21">
    <location>
        <begin position="577"/>
        <end position="590"/>
    </location>
</feature>
<evidence type="ECO:0000256" key="17">
    <source>
        <dbReference type="ARBA" id="ARBA00023211"/>
    </source>
</evidence>
<dbReference type="InterPro" id="IPR052171">
    <property type="entry name" value="NHEJ_LigD"/>
</dbReference>
<comment type="catalytic activity">
    <reaction evidence="20">
        <text>ATP + (deoxyribonucleotide)n-3'-hydroxyl + 5'-phospho-(deoxyribonucleotide)m = (deoxyribonucleotide)n+m + AMP + diphosphate.</text>
        <dbReference type="EC" id="6.5.1.1"/>
    </reaction>
</comment>
<feature type="region of interest" description="Disordered" evidence="21">
    <location>
        <begin position="566"/>
        <end position="590"/>
    </location>
</feature>
<dbReference type="InterPro" id="IPR012310">
    <property type="entry name" value="DNA_ligase_ATP-dep_cent"/>
</dbReference>
<keyword evidence="8" id="KW-0547">Nucleotide-binding</keyword>
<dbReference type="InterPro" id="IPR014146">
    <property type="entry name" value="LigD_ligase_dom"/>
</dbReference>
<dbReference type="STRING" id="1492898.SY85_09220"/>
<keyword evidence="24" id="KW-1185">Reference proteome</keyword>
<dbReference type="SUPFAM" id="SSF50249">
    <property type="entry name" value="Nucleic acid-binding proteins"/>
    <property type="match status" value="1"/>
</dbReference>
<dbReference type="GO" id="GO:0003677">
    <property type="term" value="F:DNA binding"/>
    <property type="evidence" value="ECO:0007669"/>
    <property type="project" value="UniProtKB-KW"/>
</dbReference>
<keyword evidence="9" id="KW-0227">DNA damage</keyword>
<evidence type="ECO:0000256" key="4">
    <source>
        <dbReference type="ARBA" id="ARBA00022679"/>
    </source>
</evidence>
<evidence type="ECO:0000256" key="3">
    <source>
        <dbReference type="ARBA" id="ARBA00022598"/>
    </source>
</evidence>
<dbReference type="CDD" id="cd04865">
    <property type="entry name" value="LigD_Pol_like_2"/>
    <property type="match status" value="1"/>
</dbReference>
<keyword evidence="7" id="KW-0479">Metal-binding</keyword>
<keyword evidence="4" id="KW-0808">Transferase</keyword>
<keyword evidence="10" id="KW-0378">Hydrolase</keyword>
<evidence type="ECO:0000256" key="13">
    <source>
        <dbReference type="ARBA" id="ARBA00022932"/>
    </source>
</evidence>
<keyword evidence="18" id="KW-0511">Multifunctional enzyme</keyword>
<evidence type="ECO:0000256" key="21">
    <source>
        <dbReference type="SAM" id="MobiDB-lite"/>
    </source>
</evidence>
<evidence type="ECO:0000256" key="7">
    <source>
        <dbReference type="ARBA" id="ARBA00022723"/>
    </source>
</evidence>
<dbReference type="NCBIfam" id="TIGR02776">
    <property type="entry name" value="NHEJ_ligase_prk"/>
    <property type="match status" value="1"/>
</dbReference>
<sequence>MGLSLYNKKRNFSQTPEPSGKTKTSKSTLRFVIQKHDASSLHYDFRLEMDGVLKSWAIPKGPSLNPADKRLAMMVEDHPYDYRNFEGVIPEGNYGAGTVIVWDEGYYTPVAGEQLSRKEQEQILLKELEMGSLKFILYGKKLNGVYTLRRMRKGEEKAWLLIKSKDEYATDDDVTAQEASVKSGKTLADIAAKKGVKLNHPKEQNATQQKGAKKAITAVKTAAGAKKISLTKRAGVLSPLLKSYKDLIQAQPMPANIKPAFATLVDEPFSDPQWLYEIKWDGYRALAYLNNTKVKLISRNNKPFTDKYAPVTAALKELGINAVFDGEIVAIDKNGLANFQLLQNWQNAPVQLQFYVFDILWLNGYDLTRLPLIERKKILCELIPPKDLILRYSDHVIGNGSAFYKAALKQGLEGIMAKRADSIYEAGKRTADWLKIKVNKRQEVVIAGFTVPRKTRKFFGALLLGVYEDDEFVYVGHTGSGFNTKSLKEIYDRLQPLVTNKSPFKKVPKTNMPATWVKPQLVCEIKFTEWTKEHIARHPIFMGLRTDKKAKDVRVEKEEKRSTIVKKAAGKKETKTPVKRTTKKKSSLSKNSKKISGLQLQLENGANQTVTINKIDLSLTNLDKIYWPNEGFQKIDSINHYLRMAPYILPFLLDRPHSLNRHPNGIGAPNFFQKDMKGKQPQWLETYTDYSESTKTNVEYLVCTNEASLIYMANLGCIEMNPWHSRVNSWQYPDWCLIDLDPEGVSFNTVIEVAQVIKKILDASGAKGYCKTSGATGMHIYIPLGAKYDFDQSKQLAELICKLVQQEMPNSTSMERSPAKRKEKVYLDFLQNKETQTAAAPYSIRPRQGASVSTPLHWDEVKKGLAPTDYTIKNIYERVKAEGDLFKPVLGRGINLEKVIQQLITIL</sequence>
<evidence type="ECO:0000256" key="15">
    <source>
        <dbReference type="ARBA" id="ARBA00023172"/>
    </source>
</evidence>
<reference evidence="23 24" key="2">
    <citation type="journal article" date="2016" name="Int. J. Syst. Evol. Microbiol.">
        <title>Flavisolibacter tropicus sp. nov., isolated from tropical soil.</title>
        <authorList>
            <person name="Lee J.J."/>
            <person name="Kang M.S."/>
            <person name="Kim G.S."/>
            <person name="Lee C.S."/>
            <person name="Lim S."/>
            <person name="Lee J."/>
            <person name="Roh S.H."/>
            <person name="Kang H."/>
            <person name="Ha J.M."/>
            <person name="Bae S."/>
            <person name="Jung H.Y."/>
            <person name="Kim M.K."/>
        </authorList>
    </citation>
    <scope>NUCLEOTIDE SEQUENCE [LARGE SCALE GENOMIC DNA]</scope>
    <source>
        <strain evidence="23 24">LCS9</strain>
    </source>
</reference>
<dbReference type="Proteomes" id="UP000077177">
    <property type="component" value="Chromosome"/>
</dbReference>
<keyword evidence="12" id="KW-0067">ATP-binding</keyword>
<dbReference type="OrthoDB" id="9802472at2"/>
<evidence type="ECO:0000256" key="18">
    <source>
        <dbReference type="ARBA" id="ARBA00023268"/>
    </source>
</evidence>
<dbReference type="InterPro" id="IPR016059">
    <property type="entry name" value="DNA_ligase_ATP-dep_CS"/>
</dbReference>
<dbReference type="NCBIfam" id="TIGR02779">
    <property type="entry name" value="NHEJ_ligase_lig"/>
    <property type="match status" value="1"/>
</dbReference>
<feature type="region of interest" description="Disordered" evidence="21">
    <location>
        <begin position="1"/>
        <end position="27"/>
    </location>
</feature>
<dbReference type="Pfam" id="PF21686">
    <property type="entry name" value="LigD_Prim-Pol"/>
    <property type="match status" value="1"/>
</dbReference>
<organism evidence="23 24">
    <name type="scientific">Flavisolibacter tropicus</name>
    <dbReference type="NCBI Taxonomy" id="1492898"/>
    <lineage>
        <taxon>Bacteria</taxon>
        <taxon>Pseudomonadati</taxon>
        <taxon>Bacteroidota</taxon>
        <taxon>Chitinophagia</taxon>
        <taxon>Chitinophagales</taxon>
        <taxon>Chitinophagaceae</taxon>
        <taxon>Flavisolibacter</taxon>
    </lineage>
</organism>
<evidence type="ECO:0000313" key="23">
    <source>
        <dbReference type="EMBL" id="ANE50657.1"/>
    </source>
</evidence>
<dbReference type="GO" id="GO:0006310">
    <property type="term" value="P:DNA recombination"/>
    <property type="evidence" value="ECO:0007669"/>
    <property type="project" value="UniProtKB-KW"/>
</dbReference>
<keyword evidence="16" id="KW-0234">DNA repair</keyword>
<dbReference type="PANTHER" id="PTHR42705">
    <property type="entry name" value="BIFUNCTIONAL NON-HOMOLOGOUS END JOINING PROTEIN LIGD"/>
    <property type="match status" value="1"/>
</dbReference>
<dbReference type="NCBIfam" id="TIGR02778">
    <property type="entry name" value="ligD_pol"/>
    <property type="match status" value="1"/>
</dbReference>
<dbReference type="GO" id="GO:0003887">
    <property type="term" value="F:DNA-directed DNA polymerase activity"/>
    <property type="evidence" value="ECO:0007669"/>
    <property type="project" value="UniProtKB-KW"/>
</dbReference>
<dbReference type="PANTHER" id="PTHR42705:SF2">
    <property type="entry name" value="BIFUNCTIONAL NON-HOMOLOGOUS END JOINING PROTEIN LIGD"/>
    <property type="match status" value="1"/>
</dbReference>
<dbReference type="InterPro" id="IPR012340">
    <property type="entry name" value="NA-bd_OB-fold"/>
</dbReference>
<dbReference type="InterPro" id="IPR014143">
    <property type="entry name" value="NHEJ_ligase_prk"/>
</dbReference>
<dbReference type="PROSITE" id="PS50160">
    <property type="entry name" value="DNA_LIGASE_A3"/>
    <property type="match status" value="1"/>
</dbReference>
<dbReference type="GO" id="GO:0004527">
    <property type="term" value="F:exonuclease activity"/>
    <property type="evidence" value="ECO:0007669"/>
    <property type="project" value="UniProtKB-KW"/>
</dbReference>
<evidence type="ECO:0000256" key="14">
    <source>
        <dbReference type="ARBA" id="ARBA00023125"/>
    </source>
</evidence>
<dbReference type="AlphaFoldDB" id="A0A172TV90"/>
<protein>
    <recommendedName>
        <fullName evidence="2">DNA ligase (ATP)</fullName>
        <ecNumber evidence="2">6.5.1.1</ecNumber>
    </recommendedName>
    <alternativeName>
        <fullName evidence="19">NHEJ DNA polymerase</fullName>
    </alternativeName>
</protein>
<feature type="domain" description="ATP-dependent DNA ligase family profile" evidence="22">
    <location>
        <begin position="345"/>
        <end position="481"/>
    </location>
</feature>
<evidence type="ECO:0000256" key="10">
    <source>
        <dbReference type="ARBA" id="ARBA00022801"/>
    </source>
</evidence>
<keyword evidence="14" id="KW-0238">DNA-binding</keyword>
<dbReference type="PROSITE" id="PS00333">
    <property type="entry name" value="DNA_LIGASE_A2"/>
    <property type="match status" value="1"/>
</dbReference>
<keyword evidence="11" id="KW-0269">Exonuclease</keyword>
<dbReference type="KEGG" id="fla:SY85_09220"/>
<dbReference type="RefSeq" id="WP_066403828.1">
    <property type="nucleotide sequence ID" value="NZ_CP011390.1"/>
</dbReference>
<reference evidence="24" key="1">
    <citation type="submission" date="2015-01" db="EMBL/GenBank/DDBJ databases">
        <title>Flavisolibacter sp./LCS9/ whole genome sequencing.</title>
        <authorList>
            <person name="Kim M.K."/>
            <person name="Srinivasan S."/>
            <person name="Lee J.-J."/>
        </authorList>
    </citation>
    <scope>NUCLEOTIDE SEQUENCE [LARGE SCALE GENOMIC DNA]</scope>
    <source>
        <strain evidence="24">LCS9</strain>
    </source>
</reference>
<dbReference type="Gene3D" id="3.30.470.30">
    <property type="entry name" value="DNA ligase/mRNA capping enzyme"/>
    <property type="match status" value="1"/>
</dbReference>